<feature type="region of interest" description="Disordered" evidence="1">
    <location>
        <begin position="1"/>
        <end position="71"/>
    </location>
</feature>
<sequence length="480" mass="54248">MNDRQERNRVGVRDGGRAQGESRQDGRARARGGAPQGGTERDGMAQGGGKAAGDGRRGEDGRGPLLREYQPPYKRRSGQIAAVLLYRNGGHRVMWPDRHEDTNKPLLGFPYTVFEVRLGRNVTEFDLALPASGDGVFFAAAARVHWEVADPHLVVTQQVWDVAELLRDDLLDGLRAVSRRFRLTDAQRADEAVRDELSSGRFSLGGDIGLRTRVHVFIDLEDSIKEEIGKRDRVGVTMQVDEREMELQRRRDEGERRRVAERARDLEELFQRGELAQIAHHMAMNPDKEWEIRRELQHEKREGQADFLAVFNRLLDTGVLERHDIGEPMHQVLEFLRESTGTVLGGVAGHVLNPPGGGRRRALEEARPEPLRPPWDEDARGEDPRREDAGEGRARDDRAGQGDVRDGDRAGQGDVRDGDRDDRGYGDRGYGDREGEYGRDRPVYEPTRVQSSSERRRDDADGYGARRSRPSADFDDWDTE</sequence>
<feature type="compositionally biased region" description="Basic and acidic residues" evidence="1">
    <location>
        <begin position="1"/>
        <end position="28"/>
    </location>
</feature>
<reference evidence="2 3" key="1">
    <citation type="submission" date="2024-10" db="EMBL/GenBank/DDBJ databases">
        <title>The Natural Products Discovery Center: Release of the First 8490 Sequenced Strains for Exploring Actinobacteria Biosynthetic Diversity.</title>
        <authorList>
            <person name="Kalkreuter E."/>
            <person name="Kautsar S.A."/>
            <person name="Yang D."/>
            <person name="Bader C.D."/>
            <person name="Teijaro C.N."/>
            <person name="Fluegel L."/>
            <person name="Davis C.M."/>
            <person name="Simpson J.R."/>
            <person name="Lauterbach L."/>
            <person name="Steele A.D."/>
            <person name="Gui C."/>
            <person name="Meng S."/>
            <person name="Li G."/>
            <person name="Viehrig K."/>
            <person name="Ye F."/>
            <person name="Su P."/>
            <person name="Kiefer A.F."/>
            <person name="Nichols A."/>
            <person name="Cepeda A.J."/>
            <person name="Yan W."/>
            <person name="Fan B."/>
            <person name="Jiang Y."/>
            <person name="Adhikari A."/>
            <person name="Zheng C.-J."/>
            <person name="Schuster L."/>
            <person name="Cowan T.M."/>
            <person name="Smanski M.J."/>
            <person name="Chevrette M.G."/>
            <person name="De Carvalho L.P.S."/>
            <person name="Shen B."/>
        </authorList>
    </citation>
    <scope>NUCLEOTIDE SEQUENCE [LARGE SCALE GENOMIC DNA]</scope>
    <source>
        <strain evidence="2 3">NPDC015755</strain>
    </source>
</reference>
<feature type="compositionally biased region" description="Basic and acidic residues" evidence="1">
    <location>
        <begin position="361"/>
        <end position="443"/>
    </location>
</feature>
<evidence type="ECO:0000313" key="3">
    <source>
        <dbReference type="Proteomes" id="UP001603013"/>
    </source>
</evidence>
<feature type="region of interest" description="Disordered" evidence="1">
    <location>
        <begin position="347"/>
        <end position="480"/>
    </location>
</feature>
<accession>A0ABW6YBD9</accession>
<proteinExistence type="predicted"/>
<comment type="caution">
    <text evidence="2">The sequence shown here is derived from an EMBL/GenBank/DDBJ whole genome shotgun (WGS) entry which is preliminary data.</text>
</comment>
<keyword evidence="3" id="KW-1185">Reference proteome</keyword>
<organism evidence="2 3">
    <name type="scientific">Streptomyces lateritius</name>
    <dbReference type="NCBI Taxonomy" id="67313"/>
    <lineage>
        <taxon>Bacteria</taxon>
        <taxon>Bacillati</taxon>
        <taxon>Actinomycetota</taxon>
        <taxon>Actinomycetes</taxon>
        <taxon>Kitasatosporales</taxon>
        <taxon>Streptomycetaceae</taxon>
        <taxon>Streptomyces</taxon>
    </lineage>
</organism>
<protein>
    <recommendedName>
        <fullName evidence="4">Band 7 domain-containing protein</fullName>
    </recommendedName>
</protein>
<dbReference type="Proteomes" id="UP001603013">
    <property type="component" value="Unassembled WGS sequence"/>
</dbReference>
<evidence type="ECO:0000313" key="2">
    <source>
        <dbReference type="EMBL" id="MFF8277146.1"/>
    </source>
</evidence>
<dbReference type="EMBL" id="JBIBSM010000006">
    <property type="protein sequence ID" value="MFF8277146.1"/>
    <property type="molecule type" value="Genomic_DNA"/>
</dbReference>
<feature type="compositionally biased region" description="Basic and acidic residues" evidence="1">
    <location>
        <begin position="53"/>
        <end position="62"/>
    </location>
</feature>
<dbReference type="RefSeq" id="WP_391934476.1">
    <property type="nucleotide sequence ID" value="NZ_JBIBSM010000006.1"/>
</dbReference>
<name>A0ABW6YBD9_9ACTN</name>
<evidence type="ECO:0008006" key="4">
    <source>
        <dbReference type="Google" id="ProtNLM"/>
    </source>
</evidence>
<gene>
    <name evidence="2" type="ORF">ACF05T_13725</name>
</gene>
<evidence type="ECO:0000256" key="1">
    <source>
        <dbReference type="SAM" id="MobiDB-lite"/>
    </source>
</evidence>